<evidence type="ECO:0000256" key="4">
    <source>
        <dbReference type="ARBA" id="ARBA00022692"/>
    </source>
</evidence>
<dbReference type="AlphaFoldDB" id="A0A2B4RH60"/>
<keyword evidence="5 8" id="KW-1133">Transmembrane helix</keyword>
<evidence type="ECO:0000256" key="7">
    <source>
        <dbReference type="ARBA" id="ARBA00023170"/>
    </source>
</evidence>
<keyword evidence="3" id="KW-1003">Cell membrane</keyword>
<evidence type="ECO:0000256" key="2">
    <source>
        <dbReference type="ARBA" id="ARBA00022448"/>
    </source>
</evidence>
<comment type="caution">
    <text evidence="9">The sequence shown here is derived from an EMBL/GenBank/DDBJ whole genome shotgun (WGS) entry which is preliminary data.</text>
</comment>
<evidence type="ECO:0000256" key="6">
    <source>
        <dbReference type="ARBA" id="ARBA00023136"/>
    </source>
</evidence>
<keyword evidence="7" id="KW-0675">Receptor</keyword>
<organism evidence="9 10">
    <name type="scientific">Stylophora pistillata</name>
    <name type="common">Smooth cauliflower coral</name>
    <dbReference type="NCBI Taxonomy" id="50429"/>
    <lineage>
        <taxon>Eukaryota</taxon>
        <taxon>Metazoa</taxon>
        <taxon>Cnidaria</taxon>
        <taxon>Anthozoa</taxon>
        <taxon>Hexacorallia</taxon>
        <taxon>Scleractinia</taxon>
        <taxon>Astrocoeniina</taxon>
        <taxon>Pocilloporidae</taxon>
        <taxon>Stylophora</taxon>
    </lineage>
</organism>
<keyword evidence="10" id="KW-1185">Reference proteome</keyword>
<keyword evidence="6 8" id="KW-0472">Membrane</keyword>
<protein>
    <submittedName>
        <fullName evidence="9">Coiled-coil domain-containing protein 180</fullName>
    </submittedName>
</protein>
<keyword evidence="2" id="KW-0813">Transport</keyword>
<dbReference type="GO" id="GO:0038023">
    <property type="term" value="F:signaling receptor activity"/>
    <property type="evidence" value="ECO:0007669"/>
    <property type="project" value="InterPro"/>
</dbReference>
<dbReference type="GO" id="GO:0005886">
    <property type="term" value="C:plasma membrane"/>
    <property type="evidence" value="ECO:0007669"/>
    <property type="project" value="UniProtKB-SubCell"/>
</dbReference>
<dbReference type="GO" id="GO:0034632">
    <property type="term" value="F:retinol transmembrane transporter activity"/>
    <property type="evidence" value="ECO:0007669"/>
    <property type="project" value="InterPro"/>
</dbReference>
<dbReference type="PANTHER" id="PTHR21444">
    <property type="entry name" value="COILED-COIL DOMAIN-CONTAINING PROTEIN 180"/>
    <property type="match status" value="1"/>
</dbReference>
<feature type="transmembrane region" description="Helical" evidence="8">
    <location>
        <begin position="111"/>
        <end position="128"/>
    </location>
</feature>
<keyword evidence="4 8" id="KW-0812">Transmembrane</keyword>
<dbReference type="GO" id="GO:0071939">
    <property type="term" value="P:vitamin A import into cell"/>
    <property type="evidence" value="ECO:0007669"/>
    <property type="project" value="TreeGrafter"/>
</dbReference>
<feature type="transmembrane region" description="Helical" evidence="8">
    <location>
        <begin position="221"/>
        <end position="241"/>
    </location>
</feature>
<dbReference type="Proteomes" id="UP000225706">
    <property type="component" value="Unassembled WGS sequence"/>
</dbReference>
<proteinExistence type="predicted"/>
<reference evidence="10" key="1">
    <citation type="journal article" date="2017" name="bioRxiv">
        <title>Comparative analysis of the genomes of Stylophora pistillata and Acropora digitifera provides evidence for extensive differences between species of corals.</title>
        <authorList>
            <person name="Voolstra C.R."/>
            <person name="Li Y."/>
            <person name="Liew Y.J."/>
            <person name="Baumgarten S."/>
            <person name="Zoccola D."/>
            <person name="Flot J.-F."/>
            <person name="Tambutte S."/>
            <person name="Allemand D."/>
            <person name="Aranda M."/>
        </authorList>
    </citation>
    <scope>NUCLEOTIDE SEQUENCE [LARGE SCALE GENOMIC DNA]</scope>
</reference>
<comment type="subcellular location">
    <subcellularLocation>
        <location evidence="1">Cell membrane</location>
        <topology evidence="1">Multi-pass membrane protein</topology>
    </subcellularLocation>
</comment>
<dbReference type="EMBL" id="LSMT01000606">
    <property type="protein sequence ID" value="PFX15820.1"/>
    <property type="molecule type" value="Genomic_DNA"/>
</dbReference>
<dbReference type="Pfam" id="PF14752">
    <property type="entry name" value="RBP_receptor"/>
    <property type="match status" value="2"/>
</dbReference>
<name>A0A2B4RH60_STYPI</name>
<dbReference type="OrthoDB" id="5966836at2759"/>
<dbReference type="PANTHER" id="PTHR21444:SF15">
    <property type="entry name" value="RECEPTOR FOR RETINOL UPTAKE STRA6"/>
    <property type="match status" value="1"/>
</dbReference>
<evidence type="ECO:0000256" key="8">
    <source>
        <dbReference type="SAM" id="Phobius"/>
    </source>
</evidence>
<dbReference type="InterPro" id="IPR026612">
    <property type="entry name" value="STRA6-like"/>
</dbReference>
<evidence type="ECO:0000256" key="5">
    <source>
        <dbReference type="ARBA" id="ARBA00022989"/>
    </source>
</evidence>
<accession>A0A2B4RH60</accession>
<sequence length="319" mass="36449">MEFQCVKYLKGKDAKEMFSLAYLGFVPINLCLGFIWIRFGVLLYREVRKKWFSSETRGGGEIRDTCLARETEIAHMKELLNPGSISFQIFDAVHFNNAGERLDNLSGGIEAGLVFSAVISILMLLHFMKCHRENSKKYRIIDDVQKGRISRTPDNFLLLSTRLNLGKSLRYSGYQIAFSLIGFFMLSIYLSFVAIALAIIFKGPEEVLGVKIWEALKDAGVAFMQLFSILSYFFFFYNIIVGLTSCTIRILKGMLLGVIFISRIDRTSLIQGFQSWDKAFVAYVGFVTVLVAHRHPVMLVFCQLLIDRKSDQQSQEERE</sequence>
<evidence type="ECO:0000313" key="9">
    <source>
        <dbReference type="EMBL" id="PFX15820.1"/>
    </source>
</evidence>
<feature type="transmembrane region" description="Helical" evidence="8">
    <location>
        <begin position="176"/>
        <end position="201"/>
    </location>
</feature>
<feature type="transmembrane region" description="Helical" evidence="8">
    <location>
        <begin position="20"/>
        <end position="44"/>
    </location>
</feature>
<gene>
    <name evidence="9" type="primary">CCDC180</name>
    <name evidence="9" type="ORF">AWC38_SpisGene19942</name>
</gene>
<evidence type="ECO:0000256" key="1">
    <source>
        <dbReference type="ARBA" id="ARBA00004651"/>
    </source>
</evidence>
<evidence type="ECO:0000313" key="10">
    <source>
        <dbReference type="Proteomes" id="UP000225706"/>
    </source>
</evidence>
<evidence type="ECO:0000256" key="3">
    <source>
        <dbReference type="ARBA" id="ARBA00022475"/>
    </source>
</evidence>